<gene>
    <name evidence="4" type="ORF">D0544_10965</name>
</gene>
<dbReference type="GO" id="GO:0015562">
    <property type="term" value="F:efflux transmembrane transporter activity"/>
    <property type="evidence" value="ECO:0007669"/>
    <property type="project" value="InterPro"/>
</dbReference>
<evidence type="ECO:0000256" key="3">
    <source>
        <dbReference type="SAM" id="Coils"/>
    </source>
</evidence>
<dbReference type="NCBIfam" id="TIGR01845">
    <property type="entry name" value="outer_NodT"/>
    <property type="match status" value="1"/>
</dbReference>
<feature type="coiled-coil region" evidence="3">
    <location>
        <begin position="175"/>
        <end position="237"/>
    </location>
</feature>
<dbReference type="InterPro" id="IPR003423">
    <property type="entry name" value="OMP_efflux"/>
</dbReference>
<accession>A0A3P3VKZ3</accession>
<evidence type="ECO:0000313" key="5">
    <source>
        <dbReference type="Proteomes" id="UP000280792"/>
    </source>
</evidence>
<dbReference type="Gene3D" id="1.20.1600.10">
    <property type="entry name" value="Outer membrane efflux proteins (OEP)"/>
    <property type="match status" value="1"/>
</dbReference>
<reference evidence="4 5" key="2">
    <citation type="submission" date="2018-12" db="EMBL/GenBank/DDBJ databases">
        <title>Simiduia agarivorans gen. nov., sp. nov., a marine, agarolytic bacterium isolated from shallow coastal water from Keelung, Taiwan.</title>
        <authorList>
            <person name="Shieh W.Y."/>
        </authorList>
    </citation>
    <scope>NUCLEOTIDE SEQUENCE [LARGE SCALE GENOMIC DNA]</scope>
    <source>
        <strain evidence="4 5">GTF-13</strain>
    </source>
</reference>
<dbReference type="SUPFAM" id="SSF56954">
    <property type="entry name" value="Outer membrane efflux proteins (OEP)"/>
    <property type="match status" value="1"/>
</dbReference>
<keyword evidence="2" id="KW-0472">Membrane</keyword>
<comment type="caution">
    <text evidence="4">The sequence shown here is derived from an EMBL/GenBank/DDBJ whole genome shotgun (WGS) entry which is preliminary data.</text>
</comment>
<keyword evidence="2" id="KW-0449">Lipoprotein</keyword>
<dbReference type="RefSeq" id="WP_125016105.1">
    <property type="nucleotide sequence ID" value="NZ_QWEZ01000002.1"/>
</dbReference>
<dbReference type="PANTHER" id="PTHR30203">
    <property type="entry name" value="OUTER MEMBRANE CATION EFFLUX PROTEIN"/>
    <property type="match status" value="1"/>
</dbReference>
<dbReference type="Gene3D" id="2.20.200.10">
    <property type="entry name" value="Outer membrane efflux proteins (OEP)"/>
    <property type="match status" value="1"/>
</dbReference>
<organism evidence="4 5">
    <name type="scientific">Aestuariirhabdus litorea</name>
    <dbReference type="NCBI Taxonomy" id="2528527"/>
    <lineage>
        <taxon>Bacteria</taxon>
        <taxon>Pseudomonadati</taxon>
        <taxon>Pseudomonadota</taxon>
        <taxon>Gammaproteobacteria</taxon>
        <taxon>Oceanospirillales</taxon>
        <taxon>Aestuariirhabdaceae</taxon>
        <taxon>Aestuariirhabdus</taxon>
    </lineage>
</organism>
<sequence length="466" mass="51577">MPQPFQLTVSMLGCLLLASCSTIDSRVEPSTPIVANQWSADELQQQMDREPWLDSFSNSGLNQLVAEALAANYSLRAARARSEVALAKARIAGADRYPELNAGLDALRRKQTQGGESTIDNSFSAELELVWELDLWGRLDASTQAALNDYLASQAEFEQARFQLAADVASAWFNLSEARMQLDLVERRLNNQSSNLEIIRQNYLSGLSDSLDLYLARADLEGDRSRRQARLQTLKQRTRELEILLGRYPATALEAPASVPTLTEPPPAGLPSELLQRRQDLIAARLSLRAADLRAEEAHLQRYPRLRLTATGGTRSDELGDLLRSDYLGWSLLGGLTAPLFNAGRLEAGELQARARTREAEADYSATVQRAFAEVEQALGDEGLLLEQQRALKNAATDSISAEKLAFESYRSGLVEFVTVLESQRRSFDAQSAEIEVRNRLLQNRINLYLALGGDFALSPSPLEEP</sequence>
<dbReference type="PANTHER" id="PTHR30203:SF29">
    <property type="entry name" value="PROTEIN CYAE"/>
    <property type="match status" value="1"/>
</dbReference>
<dbReference type="Proteomes" id="UP000280792">
    <property type="component" value="Unassembled WGS sequence"/>
</dbReference>
<name>A0A3P3VKZ3_9GAMM</name>
<dbReference type="Pfam" id="PF02321">
    <property type="entry name" value="OEP"/>
    <property type="match status" value="2"/>
</dbReference>
<dbReference type="GO" id="GO:0009279">
    <property type="term" value="C:cell outer membrane"/>
    <property type="evidence" value="ECO:0007669"/>
    <property type="project" value="UniProtKB-SubCell"/>
</dbReference>
<dbReference type="InterPro" id="IPR010131">
    <property type="entry name" value="MdtP/NodT-like"/>
</dbReference>
<proteinExistence type="inferred from homology"/>
<dbReference type="AlphaFoldDB" id="A0A3P3VKZ3"/>
<keyword evidence="2" id="KW-1134">Transmembrane beta strand</keyword>
<keyword evidence="3" id="KW-0175">Coiled coil</keyword>
<reference evidence="4 5" key="1">
    <citation type="submission" date="2018-08" db="EMBL/GenBank/DDBJ databases">
        <authorList>
            <person name="Khan S.A."/>
        </authorList>
    </citation>
    <scope>NUCLEOTIDE SEQUENCE [LARGE SCALE GENOMIC DNA]</scope>
    <source>
        <strain evidence="4 5">GTF-13</strain>
    </source>
</reference>
<keyword evidence="5" id="KW-1185">Reference proteome</keyword>
<comment type="subcellular location">
    <subcellularLocation>
        <location evidence="2">Cell outer membrane</location>
        <topology evidence="2">Lipid-anchor</topology>
    </subcellularLocation>
</comment>
<evidence type="ECO:0000256" key="1">
    <source>
        <dbReference type="ARBA" id="ARBA00007613"/>
    </source>
</evidence>
<comment type="similarity">
    <text evidence="1 2">Belongs to the outer membrane factor (OMF) (TC 1.B.17) family.</text>
</comment>
<dbReference type="EMBL" id="QWEZ01000002">
    <property type="protein sequence ID" value="RRJ82396.1"/>
    <property type="molecule type" value="Genomic_DNA"/>
</dbReference>
<evidence type="ECO:0000256" key="2">
    <source>
        <dbReference type="RuleBase" id="RU362097"/>
    </source>
</evidence>
<evidence type="ECO:0000313" key="4">
    <source>
        <dbReference type="EMBL" id="RRJ82396.1"/>
    </source>
</evidence>
<keyword evidence="2" id="KW-0812">Transmembrane</keyword>
<keyword evidence="2" id="KW-0564">Palmitate</keyword>
<protein>
    <submittedName>
        <fullName evidence="4">Efflux transporter outer membrane subunit</fullName>
    </submittedName>
</protein>